<organism evidence="1 2">
    <name type="scientific">Photobacterium kishitanii</name>
    <dbReference type="NCBI Taxonomy" id="318456"/>
    <lineage>
        <taxon>Bacteria</taxon>
        <taxon>Pseudomonadati</taxon>
        <taxon>Pseudomonadota</taxon>
        <taxon>Gammaproteobacteria</taxon>
        <taxon>Vibrionales</taxon>
        <taxon>Vibrionaceae</taxon>
        <taxon>Photobacterium</taxon>
    </lineage>
</organism>
<reference evidence="1 2" key="1">
    <citation type="submission" date="2018-01" db="EMBL/GenBank/DDBJ databases">
        <title>Whole genome sequencing of Histamine producing bacteria.</title>
        <authorList>
            <person name="Butler K."/>
        </authorList>
    </citation>
    <scope>NUCLEOTIDE SEQUENCE [LARGE SCALE GENOMIC DNA]</scope>
    <source>
        <strain evidence="1 2">A1-4</strain>
    </source>
</reference>
<evidence type="ECO:0000313" key="2">
    <source>
        <dbReference type="Proteomes" id="UP000240728"/>
    </source>
</evidence>
<name>A0AAX0YVR3_9GAMM</name>
<gene>
    <name evidence="1" type="ORF">C0W53_12395</name>
</gene>
<comment type="caution">
    <text evidence="1">The sequence shown here is derived from an EMBL/GenBank/DDBJ whole genome shotgun (WGS) entry which is preliminary data.</text>
</comment>
<dbReference type="AlphaFoldDB" id="A0AAX0YVR3"/>
<proteinExistence type="predicted"/>
<sequence>MTIQRSKWYQLRTKLSLTDISGRLRDYSYEQSDPFGFDLIRISDSSISIRYSEKFMHVDSFLNVYGEEVISETVRYKIINFSISIVDEDRYLIHIESSPRSILDFFYNFKMVLNTDISLNLVSIKILDFLESLKDRDDIKQFKIKKAIFSGITVTPKSKAKIEITSSQNALLDFEKKYHVNGYVVDKINCHFRFNGEDVSLELRKTGTFSHSKKLTSLLNNELLVAVKSL</sequence>
<dbReference type="Proteomes" id="UP000240728">
    <property type="component" value="Unassembled WGS sequence"/>
</dbReference>
<evidence type="ECO:0000313" key="1">
    <source>
        <dbReference type="EMBL" id="PSX44872.1"/>
    </source>
</evidence>
<dbReference type="EMBL" id="PYOZ01000006">
    <property type="protein sequence ID" value="PSX44872.1"/>
    <property type="molecule type" value="Genomic_DNA"/>
</dbReference>
<accession>A0AAX0YVR3</accession>
<keyword evidence="2" id="KW-1185">Reference proteome</keyword>
<dbReference type="RefSeq" id="WP_045043453.1">
    <property type="nucleotide sequence ID" value="NZ_JZTB01000022.1"/>
</dbReference>
<protein>
    <submittedName>
        <fullName evidence="1">Uncharacterized protein</fullName>
    </submittedName>
</protein>